<evidence type="ECO:0000256" key="4">
    <source>
        <dbReference type="ARBA" id="ARBA00023315"/>
    </source>
</evidence>
<dbReference type="Pfam" id="PF02803">
    <property type="entry name" value="Thiolase_C"/>
    <property type="match status" value="1"/>
</dbReference>
<evidence type="ECO:0000256" key="2">
    <source>
        <dbReference type="ARBA" id="ARBA00022679"/>
    </source>
</evidence>
<feature type="domain" description="Thiolase C-terminal" evidence="5">
    <location>
        <begin position="17"/>
        <end position="71"/>
    </location>
</feature>
<keyword evidence="3" id="KW-0809">Transit peptide</keyword>
<sequence length="76" mass="7838">MKLLQPSSRLMNRFSVLKIPALGGAISLSHPLGSSGSRILTTLLHQLQPGEYGVAAICNGGGAATAVVVQRLDQVA</sequence>
<dbReference type="PANTHER" id="PTHR18919:SF156">
    <property type="entry name" value="ACETYL-COA ACETYLTRANSFERASE, MITOCHONDRIAL"/>
    <property type="match status" value="1"/>
</dbReference>
<dbReference type="EMBL" id="EQ962658">
    <property type="protein sequence ID" value="EED13820.1"/>
    <property type="molecule type" value="Genomic_DNA"/>
</dbReference>
<accession>B8MMR4</accession>
<evidence type="ECO:0000256" key="1">
    <source>
        <dbReference type="ARBA" id="ARBA00010982"/>
    </source>
</evidence>
<evidence type="ECO:0000313" key="7">
    <source>
        <dbReference type="Proteomes" id="UP000001745"/>
    </source>
</evidence>
<evidence type="ECO:0000259" key="5">
    <source>
        <dbReference type="Pfam" id="PF02803"/>
    </source>
</evidence>
<dbReference type="Proteomes" id="UP000001745">
    <property type="component" value="Unassembled WGS sequence"/>
</dbReference>
<dbReference type="GO" id="GO:0006635">
    <property type="term" value="P:fatty acid beta-oxidation"/>
    <property type="evidence" value="ECO:0007669"/>
    <property type="project" value="TreeGrafter"/>
</dbReference>
<evidence type="ECO:0000313" key="6">
    <source>
        <dbReference type="EMBL" id="EED13820.1"/>
    </source>
</evidence>
<dbReference type="eggNOG" id="KOG1390">
    <property type="taxonomic scope" value="Eukaryota"/>
</dbReference>
<dbReference type="OrthoDB" id="5404651at2759"/>
<name>B8MMR4_TALSN</name>
<dbReference type="InParanoid" id="B8MMR4"/>
<dbReference type="InterPro" id="IPR016039">
    <property type="entry name" value="Thiolase-like"/>
</dbReference>
<protein>
    <submittedName>
        <fullName evidence="6">Acetyl-CoA acetyltransferase, putative</fullName>
    </submittedName>
</protein>
<dbReference type="RefSeq" id="XP_002486058.1">
    <property type="nucleotide sequence ID" value="XM_002486013.1"/>
</dbReference>
<dbReference type="PhylomeDB" id="B8MMR4"/>
<proteinExistence type="inferred from homology"/>
<keyword evidence="4" id="KW-0012">Acyltransferase</keyword>
<dbReference type="PROSITE" id="PS00099">
    <property type="entry name" value="THIOLASE_3"/>
    <property type="match status" value="1"/>
</dbReference>
<comment type="similarity">
    <text evidence="1">Belongs to the thiolase-like superfamily. Thiolase family.</text>
</comment>
<keyword evidence="7" id="KW-1185">Reference proteome</keyword>
<keyword evidence="2 6" id="KW-0808">Transferase</keyword>
<dbReference type="GO" id="GO:0003985">
    <property type="term" value="F:acetyl-CoA C-acetyltransferase activity"/>
    <property type="evidence" value="ECO:0007669"/>
    <property type="project" value="TreeGrafter"/>
</dbReference>
<dbReference type="Gene3D" id="3.40.47.10">
    <property type="match status" value="1"/>
</dbReference>
<dbReference type="STRING" id="441959.B8MMR4"/>
<evidence type="ECO:0000256" key="3">
    <source>
        <dbReference type="ARBA" id="ARBA00022946"/>
    </source>
</evidence>
<dbReference type="HOGENOM" id="CLU_2656132_0_0_1"/>
<dbReference type="PANTHER" id="PTHR18919">
    <property type="entry name" value="ACETYL-COA C-ACYLTRANSFERASE"/>
    <property type="match status" value="1"/>
</dbReference>
<reference evidence="7" key="1">
    <citation type="journal article" date="2015" name="Genome Announc.">
        <title>Genome sequence of the AIDS-associated pathogen Penicillium marneffei (ATCC18224) and its near taxonomic relative Talaromyces stipitatus (ATCC10500).</title>
        <authorList>
            <person name="Nierman W.C."/>
            <person name="Fedorova-Abrams N.D."/>
            <person name="Andrianopoulos A."/>
        </authorList>
    </citation>
    <scope>NUCLEOTIDE SEQUENCE [LARGE SCALE GENOMIC DNA]</scope>
    <source>
        <strain evidence="7">ATCC 10500 / CBS 375.48 / QM 6759 / NRRL 1006</strain>
    </source>
</reference>
<dbReference type="InterPro" id="IPR020617">
    <property type="entry name" value="Thiolase_C"/>
</dbReference>
<dbReference type="VEuPathDB" id="FungiDB:TSTA_100640"/>
<dbReference type="GO" id="GO:0005739">
    <property type="term" value="C:mitochondrion"/>
    <property type="evidence" value="ECO:0007669"/>
    <property type="project" value="TreeGrafter"/>
</dbReference>
<organism evidence="6 7">
    <name type="scientific">Talaromyces stipitatus (strain ATCC 10500 / CBS 375.48 / QM 6759 / NRRL 1006)</name>
    <name type="common">Penicillium stipitatum</name>
    <dbReference type="NCBI Taxonomy" id="441959"/>
    <lineage>
        <taxon>Eukaryota</taxon>
        <taxon>Fungi</taxon>
        <taxon>Dikarya</taxon>
        <taxon>Ascomycota</taxon>
        <taxon>Pezizomycotina</taxon>
        <taxon>Eurotiomycetes</taxon>
        <taxon>Eurotiomycetidae</taxon>
        <taxon>Eurotiales</taxon>
        <taxon>Trichocomaceae</taxon>
        <taxon>Talaromyces</taxon>
        <taxon>Talaromyces sect. Talaromyces</taxon>
    </lineage>
</organism>
<gene>
    <name evidence="6" type="ORF">TSTA_100640</name>
</gene>
<dbReference type="InterPro" id="IPR020610">
    <property type="entry name" value="Thiolase_AS"/>
</dbReference>
<dbReference type="GeneID" id="8097948"/>
<dbReference type="SUPFAM" id="SSF53901">
    <property type="entry name" value="Thiolase-like"/>
    <property type="match status" value="1"/>
</dbReference>
<dbReference type="AlphaFoldDB" id="B8MMR4"/>